<evidence type="ECO:0000256" key="1">
    <source>
        <dbReference type="SAM" id="Phobius"/>
    </source>
</evidence>
<dbReference type="PANTHER" id="PTHR40446:SF2">
    <property type="entry name" value="N-ACETYLGLUCOSAMINE-1-PHOSPHODIESTER ALPHA-N-ACETYLGLUCOSAMINIDASE"/>
    <property type="match status" value="1"/>
</dbReference>
<dbReference type="Proteomes" id="UP000515679">
    <property type="component" value="Chromosome"/>
</dbReference>
<feature type="transmembrane region" description="Helical" evidence="1">
    <location>
        <begin position="12"/>
        <end position="29"/>
    </location>
</feature>
<keyword evidence="1" id="KW-1133">Transmembrane helix</keyword>
<name>A0A7G5BW42_9BACL</name>
<dbReference type="RefSeq" id="WP_182302536.1">
    <property type="nucleotide sequence ID" value="NZ_CP041969.1"/>
</dbReference>
<protein>
    <submittedName>
        <fullName evidence="3">Phosphodiester glycosidase family protein</fullName>
    </submittedName>
</protein>
<dbReference type="GO" id="GO:0016798">
    <property type="term" value="F:hydrolase activity, acting on glycosyl bonds"/>
    <property type="evidence" value="ECO:0007669"/>
    <property type="project" value="UniProtKB-KW"/>
</dbReference>
<reference evidence="3 4" key="1">
    <citation type="submission" date="2019-07" db="EMBL/GenBank/DDBJ databases">
        <authorList>
            <person name="Kim J.K."/>
            <person name="Cheong H.-M."/>
            <person name="Choi Y."/>
            <person name="Hwang K.J."/>
            <person name="Lee S."/>
            <person name="Choi C."/>
        </authorList>
    </citation>
    <scope>NUCLEOTIDE SEQUENCE [LARGE SCALE GENOMIC DNA]</scope>
    <source>
        <strain evidence="3 4">KS 22</strain>
    </source>
</reference>
<proteinExistence type="predicted"/>
<dbReference type="EMBL" id="CP041969">
    <property type="protein sequence ID" value="QMV41176.1"/>
    <property type="molecule type" value="Genomic_DNA"/>
</dbReference>
<keyword evidence="3" id="KW-0378">Hydrolase</keyword>
<dbReference type="AlphaFoldDB" id="A0A7G5BW42"/>
<keyword evidence="1" id="KW-0472">Membrane</keyword>
<dbReference type="Pfam" id="PF09992">
    <property type="entry name" value="NAGPA"/>
    <property type="match status" value="1"/>
</dbReference>
<evidence type="ECO:0000313" key="3">
    <source>
        <dbReference type="EMBL" id="QMV41176.1"/>
    </source>
</evidence>
<dbReference type="PANTHER" id="PTHR40446">
    <property type="entry name" value="N-ACETYLGLUCOSAMINE-1-PHOSPHODIESTER ALPHA-N-ACETYLGLUCOSAMINIDASE"/>
    <property type="match status" value="1"/>
</dbReference>
<evidence type="ECO:0000259" key="2">
    <source>
        <dbReference type="Pfam" id="PF09992"/>
    </source>
</evidence>
<evidence type="ECO:0000313" key="4">
    <source>
        <dbReference type="Proteomes" id="UP000515679"/>
    </source>
</evidence>
<keyword evidence="1" id="KW-0812">Transmembrane</keyword>
<feature type="domain" description="Phosphodiester glycosidase" evidence="2">
    <location>
        <begin position="178"/>
        <end position="357"/>
    </location>
</feature>
<keyword evidence="3" id="KW-0326">Glycosidase</keyword>
<dbReference type="InterPro" id="IPR018711">
    <property type="entry name" value="NAGPA"/>
</dbReference>
<keyword evidence="4" id="KW-1185">Reference proteome</keyword>
<gene>
    <name evidence="3" type="ORF">FPL14_08190</name>
</gene>
<dbReference type="KEGG" id="cchl:FPL14_08190"/>
<sequence length="358" mass="39192">MSAVSVRSFNRTLLLACTPFLGMLIWMIVENVRIELPENAFPRHATVPSDPSATTASVLDHLNEAEGIAKWTGKSIQKQLSIYKKTNADMNKIASIASTQAARPYQIYDRRITNKLGKPAATIQSDKLQAQLFYLGTQNFRSYALKIKLKQDDAMKLVLGNDVQGGSETTLAAVNRYKAAVGVNAGGFADSRGKRYPLSTTVVDGDYIGGFQASIKDLFFVGLNEDNQLIGGKFSSKSQLDALNPKYGASFVPVLLQNGRKTEIPSKWQTSPKRAPRTVIANYKDDQILFLVVDGYNEKGSSGATLAEMQILLQRYGALDGYNLDGGGSTSLVFNGRVINNPSDGQLRKLPTNFLFFK</sequence>
<accession>A0A7G5BW42</accession>
<organism evidence="3 4">
    <name type="scientific">Cohnella cholangitidis</name>
    <dbReference type="NCBI Taxonomy" id="2598458"/>
    <lineage>
        <taxon>Bacteria</taxon>
        <taxon>Bacillati</taxon>
        <taxon>Bacillota</taxon>
        <taxon>Bacilli</taxon>
        <taxon>Bacillales</taxon>
        <taxon>Paenibacillaceae</taxon>
        <taxon>Cohnella</taxon>
    </lineage>
</organism>